<accession>A0A4V2PCA6</accession>
<evidence type="ECO:0000313" key="2">
    <source>
        <dbReference type="EMBL" id="TCK00556.1"/>
    </source>
</evidence>
<dbReference type="Proteomes" id="UP000294856">
    <property type="component" value="Unassembled WGS sequence"/>
</dbReference>
<gene>
    <name evidence="2" type="ORF">DFR71_1559</name>
</gene>
<organism evidence="2 3">
    <name type="scientific">Nocardia alba</name>
    <dbReference type="NCBI Taxonomy" id="225051"/>
    <lineage>
        <taxon>Bacteria</taxon>
        <taxon>Bacillati</taxon>
        <taxon>Actinomycetota</taxon>
        <taxon>Actinomycetes</taxon>
        <taxon>Mycobacteriales</taxon>
        <taxon>Nocardiaceae</taxon>
        <taxon>Nocardia</taxon>
    </lineage>
</organism>
<dbReference type="AlphaFoldDB" id="A0A4V2PCA6"/>
<dbReference type="EMBL" id="SMFR01000001">
    <property type="protein sequence ID" value="TCK00556.1"/>
    <property type="molecule type" value="Genomic_DNA"/>
</dbReference>
<proteinExistence type="predicted"/>
<dbReference type="STRING" id="1210063.GCA_001612665_04712"/>
<sequence length="529" mass="54364">MSSKGDAQFDAALRAALAASDPLDAGDKGKGGATKSDGKGSGESSKADVAHSDHPRGGQPSIERRDAPARYEKERPPAPTEPPRGVRPTATPPSRSVKPRRPSRPQGRPRGGLGSKVRGGAGLAGGLAMGAMASGVDWRRAVADPKAALSGLGSAALAQGKDYLAGMADPANLSDAVSQVRDTAGGARDKASPGKSNDAKPITDETKALKDRTSALRGDVKNLGTHAATSQKMTENVDKSSKGFDDLAKAHKDSAGAQKNVEGASNKWDKSQGKLNKAVGKSVIGKIVAAIEVAIVVIGLLIEHWDSVKKAFDTVKKNVLEPVGDYFKKVFAACLAPFTTVIDEVKDALGSLGSGIGGLFAGVVNQVADIVAVIGSVVAKIEFSLPGWLGGATLSLAGLGGAMTSWAASARMADGGVVRGPGGPREDRVPVLASNGEFVVNAAATARYGPLLESINKDTLNVGGRDAQVVASLGLSRVKPARALPDVATTHRFDRSTTINLTTTQHDGAYLRSKAVAAQRDITYAAGRR</sequence>
<feature type="compositionally biased region" description="Gly residues" evidence="1">
    <location>
        <begin position="109"/>
        <end position="126"/>
    </location>
</feature>
<keyword evidence="3" id="KW-1185">Reference proteome</keyword>
<feature type="region of interest" description="Disordered" evidence="1">
    <location>
        <begin position="18"/>
        <end position="126"/>
    </location>
</feature>
<reference evidence="2 3" key="1">
    <citation type="submission" date="2019-03" db="EMBL/GenBank/DDBJ databases">
        <title>Genomic Encyclopedia of Type Strains, Phase IV (KMG-IV): sequencing the most valuable type-strain genomes for metagenomic binning, comparative biology and taxonomic classification.</title>
        <authorList>
            <person name="Goeker M."/>
        </authorList>
    </citation>
    <scope>NUCLEOTIDE SEQUENCE [LARGE SCALE GENOMIC DNA]</scope>
    <source>
        <strain evidence="2 3">DSM 44684</strain>
    </source>
</reference>
<comment type="caution">
    <text evidence="2">The sequence shown here is derived from an EMBL/GenBank/DDBJ whole genome shotgun (WGS) entry which is preliminary data.</text>
</comment>
<evidence type="ECO:0000313" key="3">
    <source>
        <dbReference type="Proteomes" id="UP000294856"/>
    </source>
</evidence>
<feature type="compositionally biased region" description="Basic and acidic residues" evidence="1">
    <location>
        <begin position="187"/>
        <end position="220"/>
    </location>
</feature>
<feature type="region of interest" description="Disordered" evidence="1">
    <location>
        <begin position="176"/>
        <end position="239"/>
    </location>
</feature>
<name>A0A4V2PCA6_9NOCA</name>
<evidence type="ECO:0000256" key="1">
    <source>
        <dbReference type="SAM" id="MobiDB-lite"/>
    </source>
</evidence>
<feature type="compositionally biased region" description="Basic and acidic residues" evidence="1">
    <location>
        <begin position="25"/>
        <end position="76"/>
    </location>
</feature>
<protein>
    <submittedName>
        <fullName evidence="2">Uncharacterized protein</fullName>
    </submittedName>
</protein>